<comment type="caution">
    <text evidence="1">The sequence shown here is derived from an EMBL/GenBank/DDBJ whole genome shotgun (WGS) entry which is preliminary data.</text>
</comment>
<sequence>MIMLEGPQDETPQHHV</sequence>
<proteinExistence type="predicted"/>
<feature type="non-terminal residue" evidence="1">
    <location>
        <position position="16"/>
    </location>
</feature>
<evidence type="ECO:0000313" key="3">
    <source>
        <dbReference type="Proteomes" id="UP000663829"/>
    </source>
</evidence>
<evidence type="ECO:0000313" key="1">
    <source>
        <dbReference type="EMBL" id="CAF1643506.1"/>
    </source>
</evidence>
<dbReference type="EMBL" id="CAJNOQ010048321">
    <property type="protein sequence ID" value="CAF1643506.1"/>
    <property type="molecule type" value="Genomic_DNA"/>
</dbReference>
<keyword evidence="3" id="KW-1185">Reference proteome</keyword>
<gene>
    <name evidence="1" type="ORF">GPM918_LOCUS45080</name>
    <name evidence="2" type="ORF">SRO942_LOCUS47302</name>
</gene>
<dbReference type="AlphaFoldDB" id="A0A816DZU6"/>
<accession>A0A816DZU6</accession>
<dbReference type="EMBL" id="CAJOBC010117597">
    <property type="protein sequence ID" value="CAF4559105.1"/>
    <property type="molecule type" value="Genomic_DNA"/>
</dbReference>
<dbReference type="Proteomes" id="UP000681722">
    <property type="component" value="Unassembled WGS sequence"/>
</dbReference>
<organism evidence="1 3">
    <name type="scientific">Didymodactylos carnosus</name>
    <dbReference type="NCBI Taxonomy" id="1234261"/>
    <lineage>
        <taxon>Eukaryota</taxon>
        <taxon>Metazoa</taxon>
        <taxon>Spiralia</taxon>
        <taxon>Gnathifera</taxon>
        <taxon>Rotifera</taxon>
        <taxon>Eurotatoria</taxon>
        <taxon>Bdelloidea</taxon>
        <taxon>Philodinida</taxon>
        <taxon>Philodinidae</taxon>
        <taxon>Didymodactylos</taxon>
    </lineage>
</organism>
<reference evidence="1" key="1">
    <citation type="submission" date="2021-02" db="EMBL/GenBank/DDBJ databases">
        <authorList>
            <person name="Nowell W R."/>
        </authorList>
    </citation>
    <scope>NUCLEOTIDE SEQUENCE</scope>
</reference>
<dbReference type="Proteomes" id="UP000663829">
    <property type="component" value="Unassembled WGS sequence"/>
</dbReference>
<evidence type="ECO:0000313" key="2">
    <source>
        <dbReference type="EMBL" id="CAF4559105.1"/>
    </source>
</evidence>
<protein>
    <submittedName>
        <fullName evidence="1">Uncharacterized protein</fullName>
    </submittedName>
</protein>
<name>A0A816DZU6_9BILA</name>